<evidence type="ECO:0000256" key="2">
    <source>
        <dbReference type="SAM" id="Phobius"/>
    </source>
</evidence>
<keyword evidence="2" id="KW-0812">Transmembrane</keyword>
<dbReference type="Proteomes" id="UP000664277">
    <property type="component" value="Unassembled WGS sequence"/>
</dbReference>
<keyword evidence="2" id="KW-1133">Transmembrane helix</keyword>
<evidence type="ECO:0000256" key="1">
    <source>
        <dbReference type="SAM" id="MobiDB-lite"/>
    </source>
</evidence>
<feature type="transmembrane region" description="Helical" evidence="2">
    <location>
        <begin position="5"/>
        <end position="23"/>
    </location>
</feature>
<accession>A0A8J7P9S6</accession>
<protein>
    <submittedName>
        <fullName evidence="3">Uncharacterized protein</fullName>
    </submittedName>
</protein>
<comment type="caution">
    <text evidence="3">The sequence shown here is derived from an EMBL/GenBank/DDBJ whole genome shotgun (WGS) entry which is preliminary data.</text>
</comment>
<dbReference type="EMBL" id="JAFLCK010000037">
    <property type="protein sequence ID" value="MBN8662374.1"/>
    <property type="molecule type" value="Genomic_DNA"/>
</dbReference>
<organism evidence="3 4">
    <name type="scientific">Candidatus Obscuribacter phosphatis</name>
    <dbReference type="NCBI Taxonomy" id="1906157"/>
    <lineage>
        <taxon>Bacteria</taxon>
        <taxon>Bacillati</taxon>
        <taxon>Candidatus Melainabacteria</taxon>
        <taxon>Candidatus Obscuribacterales</taxon>
        <taxon>Candidatus Obscuribacteraceae</taxon>
        <taxon>Candidatus Obscuribacter</taxon>
    </lineage>
</organism>
<feature type="region of interest" description="Disordered" evidence="1">
    <location>
        <begin position="97"/>
        <end position="136"/>
    </location>
</feature>
<name>A0A8J7P9S6_9BACT</name>
<proteinExistence type="predicted"/>
<gene>
    <name evidence="3" type="ORF">J0M35_18540</name>
</gene>
<keyword evidence="2" id="KW-0472">Membrane</keyword>
<feature type="compositionally biased region" description="Basic and acidic residues" evidence="1">
    <location>
        <begin position="117"/>
        <end position="136"/>
    </location>
</feature>
<reference evidence="3" key="1">
    <citation type="submission" date="2021-02" db="EMBL/GenBank/DDBJ databases">
        <title>Genome-Resolved Metagenomics of a Microbial Community Performing Photosynthetic Biological Nutrient Removal.</title>
        <authorList>
            <person name="Mcdaniel E.A."/>
        </authorList>
    </citation>
    <scope>NUCLEOTIDE SEQUENCE</scope>
    <source>
        <strain evidence="3">UWPOB_OBS1</strain>
    </source>
</reference>
<sequence>MEINFLYVFVVVLVIGYAVLGTVDSVCEDYDWFSGRIFSRNHQYEHINRDFNGVFYILSAAFVCAGLAFLISCFQPEPTAPRRVFIQDLVKDAPLAKETGTTSNGKIDHNKAHKVNHKESQKVTHKTDHKVSRPRI</sequence>
<dbReference type="AlphaFoldDB" id="A0A8J7P9S6"/>
<evidence type="ECO:0000313" key="4">
    <source>
        <dbReference type="Proteomes" id="UP000664277"/>
    </source>
</evidence>
<feature type="transmembrane region" description="Helical" evidence="2">
    <location>
        <begin position="54"/>
        <end position="74"/>
    </location>
</feature>
<evidence type="ECO:0000313" key="3">
    <source>
        <dbReference type="EMBL" id="MBN8662374.1"/>
    </source>
</evidence>